<sequence length="368" mass="40482">MKMYFGLDVHSKTTFVHAQDGEGATIYSGEIATTVEAFDKLFAQLAPPEQTEVAMESGSMTAFVAGIVHAQGLVPVVISAAEVRAKARRVGQKSDSRDAFEICDGWRRGVYTQIVWVPTPEVAELRMLLAARQSFVSDRVSAINRFKALIRGEGLAPKGPWTLTSEKSWEKALKLAGTQGTLAMIAREHFAAWKRAEESVKALTASIEAAVTESFPEEIELLQSVPSVGLLVGAGFLAAIGDVSRFVDSSHVSSYLGLVPSTYDSGGKERHGRITRRGNPYTRALLCQSAQHASQARNPFNPYFRRLAATKGRKRAVVAVANRLARVLYQVLKTKKKFDVKYLGVEFRPETKTKKVYYHQRKTVKAAC</sequence>
<dbReference type="GO" id="GO:0006313">
    <property type="term" value="P:DNA transposition"/>
    <property type="evidence" value="ECO:0007669"/>
    <property type="project" value="InterPro"/>
</dbReference>
<evidence type="ECO:0000313" key="4">
    <source>
        <dbReference type="Proteomes" id="UP000280307"/>
    </source>
</evidence>
<dbReference type="PANTHER" id="PTHR33055:SF13">
    <property type="entry name" value="TRANSPOSASE"/>
    <property type="match status" value="1"/>
</dbReference>
<gene>
    <name evidence="3" type="ORF">EI684_17595</name>
</gene>
<organism evidence="3 4">
    <name type="scientific">Candidatus Viridilinea halotolerans</name>
    <dbReference type="NCBI Taxonomy" id="2491704"/>
    <lineage>
        <taxon>Bacteria</taxon>
        <taxon>Bacillati</taxon>
        <taxon>Chloroflexota</taxon>
        <taxon>Chloroflexia</taxon>
        <taxon>Chloroflexales</taxon>
        <taxon>Chloroflexineae</taxon>
        <taxon>Oscillochloridaceae</taxon>
        <taxon>Candidatus Viridilinea</taxon>
    </lineage>
</organism>
<name>A0A426TU32_9CHLR</name>
<feature type="domain" description="Transposase IS116/IS110/IS902 C-terminal" evidence="2">
    <location>
        <begin position="220"/>
        <end position="303"/>
    </location>
</feature>
<dbReference type="InterPro" id="IPR047650">
    <property type="entry name" value="Transpos_IS110"/>
</dbReference>
<dbReference type="Pfam" id="PF01548">
    <property type="entry name" value="DEDD_Tnp_IS110"/>
    <property type="match status" value="1"/>
</dbReference>
<dbReference type="GO" id="GO:0004803">
    <property type="term" value="F:transposase activity"/>
    <property type="evidence" value="ECO:0007669"/>
    <property type="project" value="InterPro"/>
</dbReference>
<dbReference type="EMBL" id="RSAS01000717">
    <property type="protein sequence ID" value="RRR68472.1"/>
    <property type="molecule type" value="Genomic_DNA"/>
</dbReference>
<proteinExistence type="predicted"/>
<dbReference type="InterPro" id="IPR003346">
    <property type="entry name" value="Transposase_20"/>
</dbReference>
<dbReference type="AlphaFoldDB" id="A0A426TU32"/>
<comment type="caution">
    <text evidence="3">The sequence shown here is derived from an EMBL/GenBank/DDBJ whole genome shotgun (WGS) entry which is preliminary data.</text>
</comment>
<accession>A0A426TU32</accession>
<dbReference type="NCBIfam" id="NF033542">
    <property type="entry name" value="transpos_IS110"/>
    <property type="match status" value="1"/>
</dbReference>
<dbReference type="Pfam" id="PF02371">
    <property type="entry name" value="Transposase_20"/>
    <property type="match status" value="1"/>
</dbReference>
<dbReference type="GO" id="GO:0003677">
    <property type="term" value="F:DNA binding"/>
    <property type="evidence" value="ECO:0007669"/>
    <property type="project" value="InterPro"/>
</dbReference>
<evidence type="ECO:0000313" key="3">
    <source>
        <dbReference type="EMBL" id="RRR68472.1"/>
    </source>
</evidence>
<protein>
    <submittedName>
        <fullName evidence="3">IS110 family transposase</fullName>
    </submittedName>
</protein>
<dbReference type="PANTHER" id="PTHR33055">
    <property type="entry name" value="TRANSPOSASE FOR INSERTION SEQUENCE ELEMENT IS1111A"/>
    <property type="match status" value="1"/>
</dbReference>
<reference evidence="3 4" key="1">
    <citation type="submission" date="2018-12" db="EMBL/GenBank/DDBJ databases">
        <title>Genome Sequence of Candidatus Viridilinea halotolerans isolated from saline sulfide-rich spring.</title>
        <authorList>
            <person name="Grouzdev D.S."/>
            <person name="Burganskaya E.I."/>
            <person name="Krutkina M.S."/>
            <person name="Sukhacheva M.V."/>
            <person name="Gorlenko V.M."/>
        </authorList>
    </citation>
    <scope>NUCLEOTIDE SEQUENCE [LARGE SCALE GENOMIC DNA]</scope>
    <source>
        <strain evidence="3">Chok-6</strain>
    </source>
</reference>
<feature type="domain" description="Transposase IS110-like N-terminal" evidence="1">
    <location>
        <begin position="6"/>
        <end position="150"/>
    </location>
</feature>
<dbReference type="InterPro" id="IPR002525">
    <property type="entry name" value="Transp_IS110-like_N"/>
</dbReference>
<dbReference type="Proteomes" id="UP000280307">
    <property type="component" value="Unassembled WGS sequence"/>
</dbReference>
<evidence type="ECO:0000259" key="2">
    <source>
        <dbReference type="Pfam" id="PF02371"/>
    </source>
</evidence>
<evidence type="ECO:0000259" key="1">
    <source>
        <dbReference type="Pfam" id="PF01548"/>
    </source>
</evidence>